<dbReference type="CDD" id="cd00177">
    <property type="entry name" value="START"/>
    <property type="match status" value="1"/>
</dbReference>
<organism evidence="2 3">
    <name type="scientific">Botryobasidium botryosum (strain FD-172 SS1)</name>
    <dbReference type="NCBI Taxonomy" id="930990"/>
    <lineage>
        <taxon>Eukaryota</taxon>
        <taxon>Fungi</taxon>
        <taxon>Dikarya</taxon>
        <taxon>Basidiomycota</taxon>
        <taxon>Agaricomycotina</taxon>
        <taxon>Agaricomycetes</taxon>
        <taxon>Cantharellales</taxon>
        <taxon>Botryobasidiaceae</taxon>
        <taxon>Botryobasidium</taxon>
    </lineage>
</organism>
<dbReference type="Proteomes" id="UP000027195">
    <property type="component" value="Unassembled WGS sequence"/>
</dbReference>
<dbReference type="InParanoid" id="A0A067MYJ2"/>
<accession>A0A067MYJ2</accession>
<feature type="domain" description="START" evidence="1">
    <location>
        <begin position="36"/>
        <end position="213"/>
    </location>
</feature>
<dbReference type="HOGENOM" id="CLU_061635_0_0_1"/>
<dbReference type="GO" id="GO:0005737">
    <property type="term" value="C:cytoplasm"/>
    <property type="evidence" value="ECO:0007669"/>
    <property type="project" value="UniProtKB-ARBA"/>
</dbReference>
<dbReference type="SUPFAM" id="SSF55961">
    <property type="entry name" value="Bet v1-like"/>
    <property type="match status" value="1"/>
</dbReference>
<dbReference type="PANTHER" id="PTHR19308:SF14">
    <property type="entry name" value="START DOMAIN-CONTAINING PROTEIN"/>
    <property type="match status" value="1"/>
</dbReference>
<dbReference type="PANTHER" id="PTHR19308">
    <property type="entry name" value="PHOSPHATIDYLCHOLINE TRANSFER PROTEIN"/>
    <property type="match status" value="1"/>
</dbReference>
<dbReference type="EMBL" id="KL198026">
    <property type="protein sequence ID" value="KDQ16611.1"/>
    <property type="molecule type" value="Genomic_DNA"/>
</dbReference>
<evidence type="ECO:0000313" key="3">
    <source>
        <dbReference type="Proteomes" id="UP000027195"/>
    </source>
</evidence>
<dbReference type="InterPro" id="IPR023393">
    <property type="entry name" value="START-like_dom_sf"/>
</dbReference>
<proteinExistence type="predicted"/>
<dbReference type="InterPro" id="IPR002913">
    <property type="entry name" value="START_lipid-bd_dom"/>
</dbReference>
<dbReference type="STRING" id="930990.A0A067MYJ2"/>
<name>A0A067MYJ2_BOTB1</name>
<evidence type="ECO:0000313" key="2">
    <source>
        <dbReference type="EMBL" id="KDQ16611.1"/>
    </source>
</evidence>
<dbReference type="AlphaFoldDB" id="A0A067MYJ2"/>
<protein>
    <recommendedName>
        <fullName evidence="1">START domain-containing protein</fullName>
    </recommendedName>
</protein>
<gene>
    <name evidence="2" type="ORF">BOTBODRAFT_43234</name>
</gene>
<dbReference type="Gene3D" id="3.30.530.20">
    <property type="match status" value="1"/>
</dbReference>
<dbReference type="Pfam" id="PF01852">
    <property type="entry name" value="START"/>
    <property type="match status" value="1"/>
</dbReference>
<dbReference type="InterPro" id="IPR051213">
    <property type="entry name" value="START_lipid_transfer"/>
</dbReference>
<dbReference type="GO" id="GO:0008289">
    <property type="term" value="F:lipid binding"/>
    <property type="evidence" value="ECO:0007669"/>
    <property type="project" value="InterPro"/>
</dbReference>
<dbReference type="OrthoDB" id="196858at2759"/>
<sequence>MSIPIPDDPAPNGYMSFPFQSELDEAVAYFRTESVSEDGWETIVQKSGVLAEKKYIPGDTSALPLVRGRGVFENVTPAELSSVFTLAGVRLVFDDYTRDVNLLAKYSQRVQKFYSVQKCGRLASFLRMGAFLVQDRDVVGVQATYWNEDGSIEVVQTGVPDDGSTPPISGKTRATLTVGGWALRPRGNDTEVTYLLKTNPNGSIPAWLIRTIIVDYPLLVAEASDFYTKFGRPPAFYKLVGSVVKSEQYHHDKREWVARLIGRGGDAFEISVDDKRMYSQGYDVKLDGEGKDAVEVGTEGGTIRVRVGDAADGKSFSITVSAKAG</sequence>
<keyword evidence="3" id="KW-1185">Reference proteome</keyword>
<dbReference type="PROSITE" id="PS50848">
    <property type="entry name" value="START"/>
    <property type="match status" value="1"/>
</dbReference>
<evidence type="ECO:0000259" key="1">
    <source>
        <dbReference type="PROSITE" id="PS50848"/>
    </source>
</evidence>
<reference evidence="3" key="1">
    <citation type="journal article" date="2014" name="Proc. Natl. Acad. Sci. U.S.A.">
        <title>Extensive sampling of basidiomycete genomes demonstrates inadequacy of the white-rot/brown-rot paradigm for wood decay fungi.</title>
        <authorList>
            <person name="Riley R."/>
            <person name="Salamov A.A."/>
            <person name="Brown D.W."/>
            <person name="Nagy L.G."/>
            <person name="Floudas D."/>
            <person name="Held B.W."/>
            <person name="Levasseur A."/>
            <person name="Lombard V."/>
            <person name="Morin E."/>
            <person name="Otillar R."/>
            <person name="Lindquist E.A."/>
            <person name="Sun H."/>
            <person name="LaButti K.M."/>
            <person name="Schmutz J."/>
            <person name="Jabbour D."/>
            <person name="Luo H."/>
            <person name="Baker S.E."/>
            <person name="Pisabarro A.G."/>
            <person name="Walton J.D."/>
            <person name="Blanchette R.A."/>
            <person name="Henrissat B."/>
            <person name="Martin F."/>
            <person name="Cullen D."/>
            <person name="Hibbett D.S."/>
            <person name="Grigoriev I.V."/>
        </authorList>
    </citation>
    <scope>NUCLEOTIDE SEQUENCE [LARGE SCALE GENOMIC DNA]</scope>
    <source>
        <strain evidence="3">FD-172 SS1</strain>
    </source>
</reference>